<keyword evidence="2" id="KW-1185">Reference proteome</keyword>
<dbReference type="Proteomes" id="UP001269081">
    <property type="component" value="Unassembled WGS sequence"/>
</dbReference>
<evidence type="ECO:0000313" key="2">
    <source>
        <dbReference type="Proteomes" id="UP001269081"/>
    </source>
</evidence>
<dbReference type="CDD" id="cd04647">
    <property type="entry name" value="LbH_MAT_like"/>
    <property type="match status" value="1"/>
</dbReference>
<gene>
    <name evidence="1" type="ORF">J2W48_000888</name>
</gene>
<dbReference type="RefSeq" id="WP_310278629.1">
    <property type="nucleotide sequence ID" value="NZ_JAVDWQ010000002.1"/>
</dbReference>
<dbReference type="Pfam" id="PF00132">
    <property type="entry name" value="Hexapep"/>
    <property type="match status" value="1"/>
</dbReference>
<name>A0ABU1Y402_9FLAO</name>
<dbReference type="InterPro" id="IPR051159">
    <property type="entry name" value="Hexapeptide_acetyltransf"/>
</dbReference>
<protein>
    <submittedName>
        <fullName evidence="1">Acetyltransferase-like isoleucine patch superfamily enzyme</fullName>
    </submittedName>
</protein>
<sequence>MKKLLLTLFNRLLAYKQKVELAEVKDKFKSLGVNFKIKKDYSIYNPQYIEIGDDFKALERFRIEAIDNFGDQTFTPTIKIGNNVNFNTDMHIGCINSIIIGDNCLFASRIFISDHNHGETTKEMLQWFPMKRPLLSKGPIVIKNNVWVGEGVAIMPNVTIGENCIIAANAVVTKDVPPNCIAAGVPAEIIKEIQ</sequence>
<dbReference type="SUPFAM" id="SSF51161">
    <property type="entry name" value="Trimeric LpxA-like enzymes"/>
    <property type="match status" value="1"/>
</dbReference>
<accession>A0ABU1Y402</accession>
<dbReference type="Gene3D" id="2.160.10.10">
    <property type="entry name" value="Hexapeptide repeat proteins"/>
    <property type="match status" value="1"/>
</dbReference>
<reference evidence="1 2" key="1">
    <citation type="submission" date="2023-07" db="EMBL/GenBank/DDBJ databases">
        <title>Sorghum-associated microbial communities from plants grown in Nebraska, USA.</title>
        <authorList>
            <person name="Schachtman D."/>
        </authorList>
    </citation>
    <scope>NUCLEOTIDE SEQUENCE [LARGE SCALE GENOMIC DNA]</scope>
    <source>
        <strain evidence="1 2">4129</strain>
    </source>
</reference>
<proteinExistence type="predicted"/>
<dbReference type="PANTHER" id="PTHR23416:SF78">
    <property type="entry name" value="LIPOPOLYSACCHARIDE BIOSYNTHESIS O-ACETYL TRANSFERASE WBBJ-RELATED"/>
    <property type="match status" value="1"/>
</dbReference>
<evidence type="ECO:0000313" key="1">
    <source>
        <dbReference type="EMBL" id="MDR7208958.1"/>
    </source>
</evidence>
<comment type="caution">
    <text evidence="1">The sequence shown here is derived from an EMBL/GenBank/DDBJ whole genome shotgun (WGS) entry which is preliminary data.</text>
</comment>
<dbReference type="EMBL" id="JAVDWQ010000002">
    <property type="protein sequence ID" value="MDR7208958.1"/>
    <property type="molecule type" value="Genomic_DNA"/>
</dbReference>
<dbReference type="PANTHER" id="PTHR23416">
    <property type="entry name" value="SIALIC ACID SYNTHASE-RELATED"/>
    <property type="match status" value="1"/>
</dbReference>
<dbReference type="InterPro" id="IPR011004">
    <property type="entry name" value="Trimer_LpxA-like_sf"/>
</dbReference>
<organism evidence="1 2">
    <name type="scientific">Flavobacterium piscis</name>
    <dbReference type="NCBI Taxonomy" id="1114874"/>
    <lineage>
        <taxon>Bacteria</taxon>
        <taxon>Pseudomonadati</taxon>
        <taxon>Bacteroidota</taxon>
        <taxon>Flavobacteriia</taxon>
        <taxon>Flavobacteriales</taxon>
        <taxon>Flavobacteriaceae</taxon>
        <taxon>Flavobacterium</taxon>
    </lineage>
</organism>
<dbReference type="InterPro" id="IPR001451">
    <property type="entry name" value="Hexapep"/>
</dbReference>